<dbReference type="PANTHER" id="PTHR46811:SF1">
    <property type="entry name" value="COILED-COIL-HELIX-COILED-COIL-HELIX DOMAIN-CONTAINING PROTEIN 7"/>
    <property type="match status" value="1"/>
</dbReference>
<reference evidence="9 10" key="1">
    <citation type="submission" date="2016-03" db="EMBL/GenBank/DDBJ databases">
        <title>How can Kluyveromyces marxianus grow so fast - potential evolutionary course in Saccharomyces Complex revealed by comparative genomics.</title>
        <authorList>
            <person name="Mo W."/>
            <person name="Lu W."/>
            <person name="Yang X."/>
            <person name="Qi J."/>
            <person name="Lv H."/>
        </authorList>
    </citation>
    <scope>NUCLEOTIDE SEQUENCE [LARGE SCALE GENOMIC DNA]</scope>
    <source>
        <strain evidence="9 10">FIM1</strain>
    </source>
</reference>
<evidence type="ECO:0000256" key="6">
    <source>
        <dbReference type="ARBA" id="ARBA00041104"/>
    </source>
</evidence>
<sequence>MADKSPESNKSPDAKTTANSTAEQQLQRDKRNLPENVDPSLQTNKNQVDFAPEKADVNSFKFYPDDPESTLNRFRFSAKGASEYYDPCQESSKMSFKCLELNNYDRDLCRDYFDAYRECKKQWLKARRQNREFWE</sequence>
<dbReference type="PROSITE" id="PS51808">
    <property type="entry name" value="CHCH"/>
    <property type="match status" value="1"/>
</dbReference>
<evidence type="ECO:0000259" key="8">
    <source>
        <dbReference type="Pfam" id="PF06747"/>
    </source>
</evidence>
<evidence type="ECO:0000256" key="4">
    <source>
        <dbReference type="ARBA" id="ARBA00023157"/>
    </source>
</evidence>
<dbReference type="Gene3D" id="1.10.287.1130">
    <property type="entry name" value="CytochromE C oxidase copper chaperone"/>
    <property type="match status" value="1"/>
</dbReference>
<feature type="domain" description="CHCH" evidence="8">
    <location>
        <begin position="88"/>
        <end position="122"/>
    </location>
</feature>
<dbReference type="InterPro" id="IPR051040">
    <property type="entry name" value="COX23"/>
</dbReference>
<feature type="region of interest" description="Disordered" evidence="7">
    <location>
        <begin position="1"/>
        <end position="52"/>
    </location>
</feature>
<proteinExistence type="inferred from homology"/>
<comment type="subcellular location">
    <subcellularLocation>
        <location evidence="2">Mitochondrion intermembrane space</location>
    </subcellularLocation>
</comment>
<evidence type="ECO:0000256" key="3">
    <source>
        <dbReference type="ARBA" id="ARBA00023128"/>
    </source>
</evidence>
<gene>
    <name evidence="9" type="primary">COX23</name>
    <name evidence="9" type="ORF">FIM1_4048</name>
</gene>
<feature type="compositionally biased region" description="Basic and acidic residues" evidence="7">
    <location>
        <begin position="1"/>
        <end position="13"/>
    </location>
</feature>
<evidence type="ECO:0000313" key="9">
    <source>
        <dbReference type="EMBL" id="QGN17316.1"/>
    </source>
</evidence>
<comment type="similarity">
    <text evidence="5">Belongs to the COX23 family.</text>
</comment>
<dbReference type="Proteomes" id="UP000422736">
    <property type="component" value="Chromosome 6"/>
</dbReference>
<dbReference type="EMBL" id="CP015059">
    <property type="protein sequence ID" value="QGN17316.1"/>
    <property type="molecule type" value="Genomic_DNA"/>
</dbReference>
<protein>
    <recommendedName>
        <fullName evidence="6">Cytochrome c oxidase-assembly factor COX23, mitochondrial</fullName>
    </recommendedName>
</protein>
<evidence type="ECO:0000256" key="5">
    <source>
        <dbReference type="ARBA" id="ARBA00038264"/>
    </source>
</evidence>
<dbReference type="InterPro" id="IPR010625">
    <property type="entry name" value="CHCH"/>
</dbReference>
<dbReference type="SUPFAM" id="SSF47072">
    <property type="entry name" value="Cysteine alpha-hairpin motif"/>
    <property type="match status" value="1"/>
</dbReference>
<dbReference type="PANTHER" id="PTHR46811">
    <property type="entry name" value="COILED-COIL-HELIX-COILED-COIL-HELIX DOMAIN-CONTAINING PROTEIN 7"/>
    <property type="match status" value="1"/>
</dbReference>
<dbReference type="Pfam" id="PF06747">
    <property type="entry name" value="CHCH"/>
    <property type="match status" value="1"/>
</dbReference>
<keyword evidence="3" id="KW-0496">Mitochondrion</keyword>
<name>A0ABX6EZU7_KLUMA</name>
<accession>A0ABX6EZU7</accession>
<evidence type="ECO:0000313" key="10">
    <source>
        <dbReference type="Proteomes" id="UP000422736"/>
    </source>
</evidence>
<feature type="compositionally biased region" description="Polar residues" evidence="7">
    <location>
        <begin position="14"/>
        <end position="25"/>
    </location>
</feature>
<keyword evidence="4" id="KW-1015">Disulfide bond</keyword>
<dbReference type="InterPro" id="IPR009069">
    <property type="entry name" value="Cys_alpha_HP_mot_SF"/>
</dbReference>
<keyword evidence="10" id="KW-1185">Reference proteome</keyword>
<evidence type="ECO:0000256" key="1">
    <source>
        <dbReference type="ARBA" id="ARBA00003875"/>
    </source>
</evidence>
<evidence type="ECO:0000256" key="2">
    <source>
        <dbReference type="ARBA" id="ARBA00004569"/>
    </source>
</evidence>
<comment type="function">
    <text evidence="1">Required for the assembly of cytochrome c oxidase.</text>
</comment>
<evidence type="ECO:0000256" key="7">
    <source>
        <dbReference type="SAM" id="MobiDB-lite"/>
    </source>
</evidence>
<organism evidence="9 10">
    <name type="scientific">Kluyveromyces marxianus</name>
    <name type="common">Yeast</name>
    <name type="synonym">Candida kefyr</name>
    <dbReference type="NCBI Taxonomy" id="4911"/>
    <lineage>
        <taxon>Eukaryota</taxon>
        <taxon>Fungi</taxon>
        <taxon>Dikarya</taxon>
        <taxon>Ascomycota</taxon>
        <taxon>Saccharomycotina</taxon>
        <taxon>Saccharomycetes</taxon>
        <taxon>Saccharomycetales</taxon>
        <taxon>Saccharomycetaceae</taxon>
        <taxon>Kluyveromyces</taxon>
    </lineage>
</organism>